<feature type="domain" description="Periplasmic binding protein" evidence="5">
    <location>
        <begin position="38"/>
        <end position="292"/>
    </location>
</feature>
<comment type="similarity">
    <text evidence="2">Belongs to the bacterial solute-binding protein 2 family.</text>
</comment>
<dbReference type="EMBL" id="NHRY01000069">
    <property type="protein sequence ID" value="PPQ35686.1"/>
    <property type="molecule type" value="Genomic_DNA"/>
</dbReference>
<evidence type="ECO:0000256" key="3">
    <source>
        <dbReference type="ARBA" id="ARBA00022729"/>
    </source>
</evidence>
<feature type="signal peptide" evidence="4">
    <location>
        <begin position="1"/>
        <end position="27"/>
    </location>
</feature>
<comment type="subcellular location">
    <subcellularLocation>
        <location evidence="1">Cell envelope</location>
    </subcellularLocation>
</comment>
<dbReference type="PANTHER" id="PTHR46847:SF1">
    <property type="entry name" value="D-ALLOSE-BINDING PERIPLASMIC PROTEIN-RELATED"/>
    <property type="match status" value="1"/>
</dbReference>
<dbReference type="SUPFAM" id="SSF53822">
    <property type="entry name" value="Periplasmic binding protein-like I"/>
    <property type="match status" value="1"/>
</dbReference>
<dbReference type="CDD" id="cd19998">
    <property type="entry name" value="PBP1_ABC_sugar_binding-like"/>
    <property type="match status" value="1"/>
</dbReference>
<sequence length="404" mass="43186">MKFPVKPLAALMAALGGLLAVSAGAQAQDKHYKVFLDMSYSGNIWQAAAANGVKALAATPPYDKQVTFKTVISGTDVQRQISDLQSMVADGADAILIYPLSPTALNRVIRQACRRHVTVFTYDSTVTEPCAYNVSSITARYGANSAQWMVNAMGGKGTVVINHGVAGTSVTKTYDAQALGVFGRYPGIRIVGEFYGNWNDATSQQAVANLLAVHPDLDAIWTVDGTYGSLQAVMKARPDRLVTIAGQSNNGYRLLMADKAMQQKGLKGLSSSSGPAVGPYAFKVMMEVLTGKLKLDRHNVEYPLPWVPYQDVKMCPGDRFESGCNVFPNGKVPPLFIDTALDGTLLPELSLASIQDGTATPGARMQALPPVKYADNLPDINCSDCKAPADAMEPNLVKPIPVPK</sequence>
<dbReference type="OrthoDB" id="9804917at2"/>
<dbReference type="GO" id="GO:0030246">
    <property type="term" value="F:carbohydrate binding"/>
    <property type="evidence" value="ECO:0007669"/>
    <property type="project" value="UniProtKB-ARBA"/>
</dbReference>
<proteinExistence type="inferred from homology"/>
<evidence type="ECO:0000256" key="4">
    <source>
        <dbReference type="SAM" id="SignalP"/>
    </source>
</evidence>
<name>A0A2S6NKU5_RHOGL</name>
<feature type="chain" id="PRO_5015683877" evidence="4">
    <location>
        <begin position="28"/>
        <end position="404"/>
    </location>
</feature>
<keyword evidence="7" id="KW-1185">Reference proteome</keyword>
<evidence type="ECO:0000313" key="7">
    <source>
        <dbReference type="Proteomes" id="UP000239724"/>
    </source>
</evidence>
<accession>A0A2S6NKU5</accession>
<comment type="caution">
    <text evidence="6">The sequence shown here is derived from an EMBL/GenBank/DDBJ whole genome shotgun (WGS) entry which is preliminary data.</text>
</comment>
<dbReference type="AlphaFoldDB" id="A0A2S6NKU5"/>
<dbReference type="Pfam" id="PF13407">
    <property type="entry name" value="Peripla_BP_4"/>
    <property type="match status" value="1"/>
</dbReference>
<organism evidence="6 7">
    <name type="scientific">Rhodopila globiformis</name>
    <name type="common">Rhodopseudomonas globiformis</name>
    <dbReference type="NCBI Taxonomy" id="1071"/>
    <lineage>
        <taxon>Bacteria</taxon>
        <taxon>Pseudomonadati</taxon>
        <taxon>Pseudomonadota</taxon>
        <taxon>Alphaproteobacteria</taxon>
        <taxon>Acetobacterales</taxon>
        <taxon>Acetobacteraceae</taxon>
        <taxon>Rhodopila</taxon>
    </lineage>
</organism>
<evidence type="ECO:0000313" key="6">
    <source>
        <dbReference type="EMBL" id="PPQ35686.1"/>
    </source>
</evidence>
<gene>
    <name evidence="6" type="ORF">CCS01_06815</name>
</gene>
<reference evidence="6 7" key="1">
    <citation type="journal article" date="2018" name="Arch. Microbiol.">
        <title>New insights into the metabolic potential of the phototrophic purple bacterium Rhodopila globiformis DSM 161(T) from its draft genome sequence and evidence for a vanadium-dependent nitrogenase.</title>
        <authorList>
            <person name="Imhoff J.F."/>
            <person name="Rahn T."/>
            <person name="Kunzel S."/>
            <person name="Neulinger S.C."/>
        </authorList>
    </citation>
    <scope>NUCLEOTIDE SEQUENCE [LARGE SCALE GENOMIC DNA]</scope>
    <source>
        <strain evidence="6 7">DSM 161</strain>
    </source>
</reference>
<keyword evidence="3 4" id="KW-0732">Signal</keyword>
<evidence type="ECO:0000256" key="1">
    <source>
        <dbReference type="ARBA" id="ARBA00004196"/>
    </source>
</evidence>
<evidence type="ECO:0000256" key="2">
    <source>
        <dbReference type="ARBA" id="ARBA00007639"/>
    </source>
</evidence>
<dbReference type="RefSeq" id="WP_104518102.1">
    <property type="nucleotide sequence ID" value="NZ_NHRY01000069.1"/>
</dbReference>
<dbReference type="Proteomes" id="UP000239724">
    <property type="component" value="Unassembled WGS sequence"/>
</dbReference>
<protein>
    <submittedName>
        <fullName evidence="6">Sugar ABC transporter substrate-binding protein</fullName>
    </submittedName>
</protein>
<evidence type="ECO:0000259" key="5">
    <source>
        <dbReference type="Pfam" id="PF13407"/>
    </source>
</evidence>
<dbReference type="GO" id="GO:0030313">
    <property type="term" value="C:cell envelope"/>
    <property type="evidence" value="ECO:0007669"/>
    <property type="project" value="UniProtKB-SubCell"/>
</dbReference>
<dbReference type="PANTHER" id="PTHR46847">
    <property type="entry name" value="D-ALLOSE-BINDING PERIPLASMIC PROTEIN-RELATED"/>
    <property type="match status" value="1"/>
</dbReference>
<dbReference type="InterPro" id="IPR028082">
    <property type="entry name" value="Peripla_BP_I"/>
</dbReference>
<dbReference type="InterPro" id="IPR025997">
    <property type="entry name" value="SBP_2_dom"/>
</dbReference>
<dbReference type="Gene3D" id="3.40.50.2300">
    <property type="match status" value="2"/>
</dbReference>